<organism evidence="1 2">
    <name type="scientific">Habropoda laboriosa</name>
    <dbReference type="NCBI Taxonomy" id="597456"/>
    <lineage>
        <taxon>Eukaryota</taxon>
        <taxon>Metazoa</taxon>
        <taxon>Ecdysozoa</taxon>
        <taxon>Arthropoda</taxon>
        <taxon>Hexapoda</taxon>
        <taxon>Insecta</taxon>
        <taxon>Pterygota</taxon>
        <taxon>Neoptera</taxon>
        <taxon>Endopterygota</taxon>
        <taxon>Hymenoptera</taxon>
        <taxon>Apocrita</taxon>
        <taxon>Aculeata</taxon>
        <taxon>Apoidea</taxon>
        <taxon>Anthophila</taxon>
        <taxon>Apidae</taxon>
        <taxon>Habropoda</taxon>
    </lineage>
</organism>
<dbReference type="SUPFAM" id="SSF51161">
    <property type="entry name" value="Trimeric LpxA-like enzymes"/>
    <property type="match status" value="1"/>
</dbReference>
<dbReference type="EMBL" id="KQ414591">
    <property type="protein sequence ID" value="KOC70247.1"/>
    <property type="molecule type" value="Genomic_DNA"/>
</dbReference>
<dbReference type="AlphaFoldDB" id="A0A0L7RGZ4"/>
<proteinExistence type="predicted"/>
<reference evidence="1 2" key="1">
    <citation type="submission" date="2015-07" db="EMBL/GenBank/DDBJ databases">
        <title>The genome of Habropoda laboriosa.</title>
        <authorList>
            <person name="Pan H."/>
            <person name="Kapheim K."/>
        </authorList>
    </citation>
    <scope>NUCLEOTIDE SEQUENCE [LARGE SCALE GENOMIC DNA]</scope>
    <source>
        <strain evidence="1">0110345459</strain>
    </source>
</reference>
<name>A0A0L7RGZ4_9HYME</name>
<evidence type="ECO:0000313" key="2">
    <source>
        <dbReference type="Proteomes" id="UP000053825"/>
    </source>
</evidence>
<gene>
    <name evidence="1" type="ORF">WH47_06945</name>
</gene>
<dbReference type="InterPro" id="IPR011004">
    <property type="entry name" value="Trimer_LpxA-like_sf"/>
</dbReference>
<protein>
    <submittedName>
        <fullName evidence="1">Uncharacterized protein</fullName>
    </submittedName>
</protein>
<dbReference type="Proteomes" id="UP000053825">
    <property type="component" value="Unassembled WGS sequence"/>
</dbReference>
<keyword evidence="2" id="KW-1185">Reference proteome</keyword>
<accession>A0A0L7RGZ4</accession>
<evidence type="ECO:0000313" key="1">
    <source>
        <dbReference type="EMBL" id="KOC70247.1"/>
    </source>
</evidence>
<sequence length="176" mass="19837">MLRQNGGEESFLVDRVGVLDRVVRIADRVRIGDGSRIADSCACMLRQNGGEESFLVDRVGVLDRVVRIADRVRIGDGSRIADSVRVLKIEWQCCKSRQSDADRVQIARKYKYRRHSGGFQREVADAAIVTVYYALTRPDFPKEGGIEEGREIVVYGPAKETSVFSEQVIWENLEST</sequence>